<dbReference type="GO" id="GO:0005525">
    <property type="term" value="F:GTP binding"/>
    <property type="evidence" value="ECO:0007669"/>
    <property type="project" value="UniProtKB-UniRule"/>
</dbReference>
<dbReference type="AlphaFoldDB" id="A0A0C3S1U2"/>
<keyword evidence="6" id="KW-1185">Reference proteome</keyword>
<gene>
    <name evidence="5" type="ORF">PHLGIDRAFT_80485</name>
</gene>
<evidence type="ECO:0000313" key="6">
    <source>
        <dbReference type="Proteomes" id="UP000053257"/>
    </source>
</evidence>
<dbReference type="PANTHER" id="PTHR11259">
    <property type="entry name" value="RAS-RELATED GTP BINDING RAG/GTR YEAST"/>
    <property type="match status" value="1"/>
</dbReference>
<dbReference type="EMBL" id="KN840777">
    <property type="protein sequence ID" value="KIP01505.1"/>
    <property type="molecule type" value="Genomic_DNA"/>
</dbReference>
<evidence type="ECO:0000256" key="4">
    <source>
        <dbReference type="RuleBase" id="RU367014"/>
    </source>
</evidence>
<dbReference type="GO" id="GO:0005634">
    <property type="term" value="C:nucleus"/>
    <property type="evidence" value="ECO:0007669"/>
    <property type="project" value="TreeGrafter"/>
</dbReference>
<comment type="function">
    <text evidence="4">GTPase involved in activation of the TORC1 signaling pathway, which promotes growth and represses autophagy in nutrient-rich conditions.</text>
</comment>
<dbReference type="HOGENOM" id="CLU_047421_1_1_1"/>
<evidence type="ECO:0000256" key="1">
    <source>
        <dbReference type="ARBA" id="ARBA00007756"/>
    </source>
</evidence>
<name>A0A0C3S1U2_PHLG1</name>
<dbReference type="STRING" id="745531.A0A0C3S1U2"/>
<reference evidence="5 6" key="1">
    <citation type="journal article" date="2014" name="PLoS Genet.">
        <title>Analysis of the Phlebiopsis gigantea genome, transcriptome and secretome provides insight into its pioneer colonization strategies of wood.</title>
        <authorList>
            <person name="Hori C."/>
            <person name="Ishida T."/>
            <person name="Igarashi K."/>
            <person name="Samejima M."/>
            <person name="Suzuki H."/>
            <person name="Master E."/>
            <person name="Ferreira P."/>
            <person name="Ruiz-Duenas F.J."/>
            <person name="Held B."/>
            <person name="Canessa P."/>
            <person name="Larrondo L.F."/>
            <person name="Schmoll M."/>
            <person name="Druzhinina I.S."/>
            <person name="Kubicek C.P."/>
            <person name="Gaskell J.A."/>
            <person name="Kersten P."/>
            <person name="St John F."/>
            <person name="Glasner J."/>
            <person name="Sabat G."/>
            <person name="Splinter BonDurant S."/>
            <person name="Syed K."/>
            <person name="Yadav J."/>
            <person name="Mgbeahuruike A.C."/>
            <person name="Kovalchuk A."/>
            <person name="Asiegbu F.O."/>
            <person name="Lackner G."/>
            <person name="Hoffmeister D."/>
            <person name="Rencoret J."/>
            <person name="Gutierrez A."/>
            <person name="Sun H."/>
            <person name="Lindquist E."/>
            <person name="Barry K."/>
            <person name="Riley R."/>
            <person name="Grigoriev I.V."/>
            <person name="Henrissat B."/>
            <person name="Kues U."/>
            <person name="Berka R.M."/>
            <person name="Martinez A.T."/>
            <person name="Covert S.F."/>
            <person name="Blanchette R.A."/>
            <person name="Cullen D."/>
        </authorList>
    </citation>
    <scope>NUCLEOTIDE SEQUENCE [LARGE SCALE GENOMIC DNA]</scope>
    <source>
        <strain evidence="5 6">11061_1 CR5-6</strain>
    </source>
</reference>
<dbReference type="GO" id="GO:0009267">
    <property type="term" value="P:cellular response to starvation"/>
    <property type="evidence" value="ECO:0007669"/>
    <property type="project" value="TreeGrafter"/>
</dbReference>
<dbReference type="Gene3D" id="3.40.50.300">
    <property type="entry name" value="P-loop containing nucleotide triphosphate hydrolases"/>
    <property type="match status" value="1"/>
</dbReference>
<keyword evidence="3 4" id="KW-0342">GTP-binding</keyword>
<dbReference type="GO" id="GO:0010507">
    <property type="term" value="P:negative regulation of autophagy"/>
    <property type="evidence" value="ECO:0007669"/>
    <property type="project" value="TreeGrafter"/>
</dbReference>
<keyword evidence="2 4" id="KW-0547">Nucleotide-binding</keyword>
<protein>
    <recommendedName>
        <fullName evidence="4">GTP-binding protein</fullName>
    </recommendedName>
</protein>
<dbReference type="Proteomes" id="UP000053257">
    <property type="component" value="Unassembled WGS sequence"/>
</dbReference>
<dbReference type="Gene3D" id="3.30.450.190">
    <property type="match status" value="1"/>
</dbReference>
<dbReference type="InterPro" id="IPR006762">
    <property type="entry name" value="Gtr1_RagA"/>
</dbReference>
<dbReference type="GO" id="GO:1990131">
    <property type="term" value="C:Gtr1-Gtr2 GTPase complex"/>
    <property type="evidence" value="ECO:0007669"/>
    <property type="project" value="UniProtKB-UniRule"/>
</dbReference>
<dbReference type="Pfam" id="PF04670">
    <property type="entry name" value="Gtr1_RagA"/>
    <property type="match status" value="1"/>
</dbReference>
<dbReference type="GO" id="GO:0003924">
    <property type="term" value="F:GTPase activity"/>
    <property type="evidence" value="ECO:0007669"/>
    <property type="project" value="UniProtKB-UniRule"/>
</dbReference>
<dbReference type="PANTHER" id="PTHR11259:SF2">
    <property type="entry name" value="GH16429P"/>
    <property type="match status" value="1"/>
</dbReference>
<feature type="non-terminal residue" evidence="5">
    <location>
        <position position="1"/>
    </location>
</feature>
<comment type="subunit">
    <text evidence="4">Component of the GSE complex.</text>
</comment>
<dbReference type="OrthoDB" id="26136at2759"/>
<organism evidence="5 6">
    <name type="scientific">Phlebiopsis gigantea (strain 11061_1 CR5-6)</name>
    <name type="common">White-rot fungus</name>
    <name type="synonym">Peniophora gigantea</name>
    <dbReference type="NCBI Taxonomy" id="745531"/>
    <lineage>
        <taxon>Eukaryota</taxon>
        <taxon>Fungi</taxon>
        <taxon>Dikarya</taxon>
        <taxon>Basidiomycota</taxon>
        <taxon>Agaricomycotina</taxon>
        <taxon>Agaricomycetes</taxon>
        <taxon>Polyporales</taxon>
        <taxon>Phanerochaetaceae</taxon>
        <taxon>Phlebiopsis</taxon>
    </lineage>
</organism>
<dbReference type="SUPFAM" id="SSF52540">
    <property type="entry name" value="P-loop containing nucleoside triphosphate hydrolases"/>
    <property type="match status" value="1"/>
</dbReference>
<proteinExistence type="inferred from homology"/>
<evidence type="ECO:0000256" key="3">
    <source>
        <dbReference type="ARBA" id="ARBA00023134"/>
    </source>
</evidence>
<evidence type="ECO:0000256" key="2">
    <source>
        <dbReference type="ARBA" id="ARBA00022741"/>
    </source>
</evidence>
<dbReference type="GO" id="GO:1904263">
    <property type="term" value="P:positive regulation of TORC1 signaling"/>
    <property type="evidence" value="ECO:0007669"/>
    <property type="project" value="TreeGrafter"/>
</dbReference>
<comment type="similarity">
    <text evidence="1 4">Belongs to the GTR/RAG GTP-binding protein family.</text>
</comment>
<dbReference type="GO" id="GO:0000329">
    <property type="term" value="C:fungal-type vacuole membrane"/>
    <property type="evidence" value="ECO:0007669"/>
    <property type="project" value="TreeGrafter"/>
</dbReference>
<dbReference type="InterPro" id="IPR027417">
    <property type="entry name" value="P-loop_NTPase"/>
</dbReference>
<accession>A0A0C3S1U2</accession>
<evidence type="ECO:0000313" key="5">
    <source>
        <dbReference type="EMBL" id="KIP01505.1"/>
    </source>
</evidence>
<sequence>RSGKTSIQEVLFHGLAPKQTFYLEMTTRATRHTYETAVPLELWDCPGTATLETLGAPLAQFAALVFVIDIQDLYQQSIVRLADAVVTAYQEHPGMHLDVFVHKADVLSEEYKIENFRLFQQRVSDELIDISPEYEQIPIEFHLTSIYDHSLHEAFSRVLHKVIPALPYLEDLLNVFCANSQASKAFLFDASSRLYIATDASPVDPPTHSLCNDYLQMLNSFGPLYRCVCPPCGKRRA</sequence>